<keyword evidence="1 4" id="KW-0489">Methyltransferase</keyword>
<dbReference type="InterPro" id="IPR041698">
    <property type="entry name" value="Methyltransf_25"/>
</dbReference>
<dbReference type="Gene3D" id="3.40.50.150">
    <property type="entry name" value="Vaccinia Virus protein VP39"/>
    <property type="match status" value="1"/>
</dbReference>
<keyword evidence="3 4" id="KW-0949">S-adenosyl-L-methionine</keyword>
<keyword evidence="7" id="KW-1185">Reference proteome</keyword>
<evidence type="ECO:0000256" key="1">
    <source>
        <dbReference type="ARBA" id="ARBA00022603"/>
    </source>
</evidence>
<gene>
    <name evidence="6" type="ORF">ACFQ2J_15675</name>
</gene>
<name>A0ABW3L4C5_9BACI</name>
<keyword evidence="2 4" id="KW-0808">Transferase</keyword>
<organism evidence="6 7">
    <name type="scientific">Thalassobacillus hwangdonensis</name>
    <dbReference type="NCBI Taxonomy" id="546108"/>
    <lineage>
        <taxon>Bacteria</taxon>
        <taxon>Bacillati</taxon>
        <taxon>Bacillota</taxon>
        <taxon>Bacilli</taxon>
        <taxon>Bacillales</taxon>
        <taxon>Bacillaceae</taxon>
        <taxon>Thalassobacillus</taxon>
    </lineage>
</organism>
<sequence length="215" mass="24818">MGVEFVDLFDKWASSYDDTVAGSDPEYKEVFEGYDEMLDRVAEHALSPAIEFGVGTGNLSRKMIERNKIVIGVEPSREMRKIASVKCPEAAIYEGDFIDFPDFQLPVQSIVSSFAFHHLTFDEKEEAVKKYHQLLAENGEIVFLDTLFQSETAKKEIQNEAKQQGFLNLFNDLEEEHYEYLQDMTRIFENNGFNVSFEQQNKFAWLIRAVKKENA</sequence>
<dbReference type="HAMAP" id="MF_02100">
    <property type="entry name" value="Methyltr_YrrT"/>
    <property type="match status" value="1"/>
</dbReference>
<comment type="function">
    <text evidence="4">Could be a S-adenosyl-L-methionine-dependent methyltransferase.</text>
</comment>
<dbReference type="InterPro" id="IPR029063">
    <property type="entry name" value="SAM-dependent_MTases_sf"/>
</dbReference>
<dbReference type="GO" id="GO:0032259">
    <property type="term" value="P:methylation"/>
    <property type="evidence" value="ECO:0007669"/>
    <property type="project" value="UniProtKB-KW"/>
</dbReference>
<dbReference type="RefSeq" id="WP_386062669.1">
    <property type="nucleotide sequence ID" value="NZ_JBHTKL010000006.1"/>
</dbReference>
<dbReference type="EC" id="2.1.1.-" evidence="4"/>
<dbReference type="SUPFAM" id="SSF53335">
    <property type="entry name" value="S-adenosyl-L-methionine-dependent methyltransferases"/>
    <property type="match status" value="1"/>
</dbReference>
<feature type="binding site" evidence="4">
    <location>
        <position position="96"/>
    </location>
    <ligand>
        <name>S-adenosyl-L-methionine</name>
        <dbReference type="ChEBI" id="CHEBI:59789"/>
    </ligand>
</feature>
<feature type="binding site" evidence="4">
    <location>
        <position position="74"/>
    </location>
    <ligand>
        <name>S-adenosyl-L-methionine</name>
        <dbReference type="ChEBI" id="CHEBI:59789"/>
    </ligand>
</feature>
<dbReference type="InterPro" id="IPR023553">
    <property type="entry name" value="Uncharacterised_MeTfrase_YrrT"/>
</dbReference>
<evidence type="ECO:0000256" key="2">
    <source>
        <dbReference type="ARBA" id="ARBA00022679"/>
    </source>
</evidence>
<dbReference type="GO" id="GO:0008168">
    <property type="term" value="F:methyltransferase activity"/>
    <property type="evidence" value="ECO:0007669"/>
    <property type="project" value="UniProtKB-KW"/>
</dbReference>
<comment type="caution">
    <text evidence="6">The sequence shown here is derived from an EMBL/GenBank/DDBJ whole genome shotgun (WGS) entry which is preliminary data.</text>
</comment>
<evidence type="ECO:0000256" key="3">
    <source>
        <dbReference type="ARBA" id="ARBA00022691"/>
    </source>
</evidence>
<dbReference type="Pfam" id="PF13649">
    <property type="entry name" value="Methyltransf_25"/>
    <property type="match status" value="1"/>
</dbReference>
<feature type="domain" description="Methyltransferase" evidence="5">
    <location>
        <begin position="50"/>
        <end position="139"/>
    </location>
</feature>
<feature type="binding site" evidence="4">
    <location>
        <position position="53"/>
    </location>
    <ligand>
        <name>S-adenosyl-L-methionine</name>
        <dbReference type="ChEBI" id="CHEBI:59789"/>
    </ligand>
</feature>
<accession>A0ABW3L4C5</accession>
<protein>
    <recommendedName>
        <fullName evidence="4">Uncharacterized methyltransferase ACFQ2J_15675</fullName>
        <ecNumber evidence="4">2.1.1.-</ecNumber>
    </recommendedName>
</protein>
<evidence type="ECO:0000256" key="4">
    <source>
        <dbReference type="HAMAP-Rule" id="MF_02100"/>
    </source>
</evidence>
<dbReference type="EMBL" id="JBHTKL010000006">
    <property type="protein sequence ID" value="MFD1020627.1"/>
    <property type="molecule type" value="Genomic_DNA"/>
</dbReference>
<comment type="similarity">
    <text evidence="4">Belongs to the methyltransferase superfamily. YrrT family.</text>
</comment>
<evidence type="ECO:0000313" key="6">
    <source>
        <dbReference type="EMBL" id="MFD1020627.1"/>
    </source>
</evidence>
<reference evidence="7" key="1">
    <citation type="journal article" date="2019" name="Int. J. Syst. Evol. Microbiol.">
        <title>The Global Catalogue of Microorganisms (GCM) 10K type strain sequencing project: providing services to taxonomists for standard genome sequencing and annotation.</title>
        <authorList>
            <consortium name="The Broad Institute Genomics Platform"/>
            <consortium name="The Broad Institute Genome Sequencing Center for Infectious Disease"/>
            <person name="Wu L."/>
            <person name="Ma J."/>
        </authorList>
    </citation>
    <scope>NUCLEOTIDE SEQUENCE [LARGE SCALE GENOMIC DNA]</scope>
    <source>
        <strain evidence="7">CCUG 56607</strain>
    </source>
</reference>
<evidence type="ECO:0000259" key="5">
    <source>
        <dbReference type="Pfam" id="PF13649"/>
    </source>
</evidence>
<dbReference type="Proteomes" id="UP001596990">
    <property type="component" value="Unassembled WGS sequence"/>
</dbReference>
<evidence type="ECO:0000313" key="7">
    <source>
        <dbReference type="Proteomes" id="UP001596990"/>
    </source>
</evidence>
<proteinExistence type="inferred from homology"/>
<dbReference type="PANTHER" id="PTHR43861">
    <property type="entry name" value="TRANS-ACONITATE 2-METHYLTRANSFERASE-RELATED"/>
    <property type="match status" value="1"/>
</dbReference>